<comment type="similarity">
    <text evidence="1">Belongs to the FGGY kinase family.</text>
</comment>
<evidence type="ECO:0000259" key="5">
    <source>
        <dbReference type="Pfam" id="PF02782"/>
    </source>
</evidence>
<dbReference type="PANTHER" id="PTHR43095">
    <property type="entry name" value="SUGAR KINASE"/>
    <property type="match status" value="1"/>
</dbReference>
<accession>A0A9D1SY39</accession>
<dbReference type="Gene3D" id="3.30.420.40">
    <property type="match status" value="2"/>
</dbReference>
<keyword evidence="3 6" id="KW-0418">Kinase</keyword>
<dbReference type="Pfam" id="PF02782">
    <property type="entry name" value="FGGY_C"/>
    <property type="match status" value="1"/>
</dbReference>
<dbReference type="AlphaFoldDB" id="A0A9D1SY39"/>
<dbReference type="GO" id="GO:0005975">
    <property type="term" value="P:carbohydrate metabolic process"/>
    <property type="evidence" value="ECO:0007669"/>
    <property type="project" value="InterPro"/>
</dbReference>
<comment type="caution">
    <text evidence="6">The sequence shown here is derived from an EMBL/GenBank/DDBJ whole genome shotgun (WGS) entry which is preliminary data.</text>
</comment>
<sequence>MGTSSDKAVMVDFNGNIIASATCPYKTYYPYPAWVEQSPEEYWQGVTEASRTLMQKTGIDPKEVKGMIFATQAMGVIPVDEDGAVLYNNITWVDGRAQKQADSIMKKLGGKKLFSLIAGTPIMGKDVIAKLIWIKEERPDIYQRTKYFLDVNGYLKYRCTGVMVAELSGASSYGLDLKKKDWLSVLKLTGLDMKKLPPLVKSTDIVGGLTMQAAEELGLQEGTPVFGGCDDVQSACIGSGMTRDGDIHIYLGTSAWVCASTKDKSNFKNGAAAIQSADPAMQLITGITEAAGSNIEWLMNQFFKKEHEEYGDDIYRYMDEQIAKIPPGSDSLICTPWMQGERCPVSSTTTRATLFNINEGHTRLHLMRAVYEGIGYNLRWILENFKKDYKFGCHSFRIIGGGALDEVWMQIIADITGTEFGVLENPRNAGALGGAIIALIGLGELDGFEEAYKFAKVTKTYTPDPTNHDVYSKMFRSYKEIYYGLRKAYEVANGTRFTSK</sequence>
<dbReference type="Pfam" id="PF00370">
    <property type="entry name" value="FGGY_N"/>
    <property type="match status" value="1"/>
</dbReference>
<evidence type="ECO:0000313" key="6">
    <source>
        <dbReference type="EMBL" id="HIV00311.1"/>
    </source>
</evidence>
<dbReference type="CDD" id="cd07805">
    <property type="entry name" value="ASKHA_NBD_FGGY_CvXK-like"/>
    <property type="match status" value="1"/>
</dbReference>
<dbReference type="InterPro" id="IPR018485">
    <property type="entry name" value="FGGY_C"/>
</dbReference>
<proteinExistence type="inferred from homology"/>
<feature type="domain" description="Carbohydrate kinase FGGY C-terminal" evidence="5">
    <location>
        <begin position="249"/>
        <end position="440"/>
    </location>
</feature>
<gene>
    <name evidence="6" type="ORF">IAB14_04255</name>
</gene>
<evidence type="ECO:0000259" key="4">
    <source>
        <dbReference type="Pfam" id="PF00370"/>
    </source>
</evidence>
<feature type="domain" description="Carbohydrate kinase FGGY N-terminal" evidence="4">
    <location>
        <begin position="1"/>
        <end position="238"/>
    </location>
</feature>
<organism evidence="6 7">
    <name type="scientific">Candidatus Stercoripulliclostridium merdipullorum</name>
    <dbReference type="NCBI Taxonomy" id="2840952"/>
    <lineage>
        <taxon>Bacteria</taxon>
        <taxon>Bacillati</taxon>
        <taxon>Bacillota</taxon>
        <taxon>Clostridia</taxon>
        <taxon>Eubacteriales</taxon>
        <taxon>Candidatus Stercoripulliclostridium</taxon>
    </lineage>
</organism>
<dbReference type="PANTHER" id="PTHR43095:SF5">
    <property type="entry name" value="XYLULOSE KINASE"/>
    <property type="match status" value="1"/>
</dbReference>
<dbReference type="InterPro" id="IPR018484">
    <property type="entry name" value="FGGY_N"/>
</dbReference>
<reference evidence="6" key="1">
    <citation type="submission" date="2020-10" db="EMBL/GenBank/DDBJ databases">
        <authorList>
            <person name="Gilroy R."/>
        </authorList>
    </citation>
    <scope>NUCLEOTIDE SEQUENCE</scope>
    <source>
        <strain evidence="6">23406</strain>
    </source>
</reference>
<dbReference type="InterPro" id="IPR043129">
    <property type="entry name" value="ATPase_NBD"/>
</dbReference>
<dbReference type="PIRSF" id="PIRSF000538">
    <property type="entry name" value="GlpK"/>
    <property type="match status" value="1"/>
</dbReference>
<evidence type="ECO:0000313" key="7">
    <source>
        <dbReference type="Proteomes" id="UP000886891"/>
    </source>
</evidence>
<reference evidence="6" key="2">
    <citation type="journal article" date="2021" name="PeerJ">
        <title>Extensive microbial diversity within the chicken gut microbiome revealed by metagenomics and culture.</title>
        <authorList>
            <person name="Gilroy R."/>
            <person name="Ravi A."/>
            <person name="Getino M."/>
            <person name="Pursley I."/>
            <person name="Horton D.L."/>
            <person name="Alikhan N.F."/>
            <person name="Baker D."/>
            <person name="Gharbi K."/>
            <person name="Hall N."/>
            <person name="Watson M."/>
            <person name="Adriaenssens E.M."/>
            <person name="Foster-Nyarko E."/>
            <person name="Jarju S."/>
            <person name="Secka A."/>
            <person name="Antonio M."/>
            <person name="Oren A."/>
            <person name="Chaudhuri R.R."/>
            <person name="La Ragione R."/>
            <person name="Hildebrand F."/>
            <person name="Pallen M.J."/>
        </authorList>
    </citation>
    <scope>NUCLEOTIDE SEQUENCE</scope>
    <source>
        <strain evidence="6">23406</strain>
    </source>
</reference>
<protein>
    <submittedName>
        <fullName evidence="6">FGGY-family carbohydrate kinase</fullName>
    </submittedName>
</protein>
<keyword evidence="2" id="KW-0808">Transferase</keyword>
<evidence type="ECO:0000256" key="1">
    <source>
        <dbReference type="ARBA" id="ARBA00009156"/>
    </source>
</evidence>
<dbReference type="InterPro" id="IPR000577">
    <property type="entry name" value="Carb_kinase_FGGY"/>
</dbReference>
<dbReference type="Proteomes" id="UP000886891">
    <property type="component" value="Unassembled WGS sequence"/>
</dbReference>
<name>A0A9D1SY39_9FIRM</name>
<dbReference type="InterPro" id="IPR050406">
    <property type="entry name" value="FGGY_Carb_Kinase"/>
</dbReference>
<dbReference type="SUPFAM" id="SSF53067">
    <property type="entry name" value="Actin-like ATPase domain"/>
    <property type="match status" value="2"/>
</dbReference>
<evidence type="ECO:0000256" key="2">
    <source>
        <dbReference type="ARBA" id="ARBA00022679"/>
    </source>
</evidence>
<evidence type="ECO:0000256" key="3">
    <source>
        <dbReference type="ARBA" id="ARBA00022777"/>
    </source>
</evidence>
<dbReference type="EMBL" id="DVOH01000031">
    <property type="protein sequence ID" value="HIV00311.1"/>
    <property type="molecule type" value="Genomic_DNA"/>
</dbReference>
<dbReference type="GO" id="GO:0016301">
    <property type="term" value="F:kinase activity"/>
    <property type="evidence" value="ECO:0007669"/>
    <property type="project" value="UniProtKB-KW"/>
</dbReference>